<proteinExistence type="predicted"/>
<evidence type="ECO:0000313" key="2">
    <source>
        <dbReference type="EMBL" id="GAA2328471.1"/>
    </source>
</evidence>
<accession>A0ABN3FEH8</accession>
<reference evidence="2 3" key="1">
    <citation type="journal article" date="2019" name="Int. J. Syst. Evol. Microbiol.">
        <title>The Global Catalogue of Microorganisms (GCM) 10K type strain sequencing project: providing services to taxonomists for standard genome sequencing and annotation.</title>
        <authorList>
            <consortium name="The Broad Institute Genomics Platform"/>
            <consortium name="The Broad Institute Genome Sequencing Center for Infectious Disease"/>
            <person name="Wu L."/>
            <person name="Ma J."/>
        </authorList>
    </citation>
    <scope>NUCLEOTIDE SEQUENCE [LARGE SCALE GENOMIC DNA]</scope>
    <source>
        <strain evidence="2 3">JCM 3272</strain>
    </source>
</reference>
<feature type="region of interest" description="Disordered" evidence="1">
    <location>
        <begin position="1"/>
        <end position="101"/>
    </location>
</feature>
<keyword evidence="3" id="KW-1185">Reference proteome</keyword>
<name>A0ABN3FEH8_9ACTN</name>
<dbReference type="EMBL" id="BAAARV010000004">
    <property type="protein sequence ID" value="GAA2328471.1"/>
    <property type="molecule type" value="Genomic_DNA"/>
</dbReference>
<comment type="caution">
    <text evidence="2">The sequence shown here is derived from an EMBL/GenBank/DDBJ whole genome shotgun (WGS) entry which is preliminary data.</text>
</comment>
<sequence>MSDDFGAGDSGYDGGHDSVDYGHFDAGQQHDAMDQLHQAHGSEADYNNQQAVYENDHHADTSTGYEHGTHVAFDQGPSVHYEADDQTSYSHDGSVDDHVFGAEGSENAHSAQFGELDALQQRFDTAFADGTEFHSGEAGLGVASS</sequence>
<dbReference type="RefSeq" id="WP_344610535.1">
    <property type="nucleotide sequence ID" value="NZ_BAAARV010000004.1"/>
</dbReference>
<organism evidence="2 3">
    <name type="scientific">Dactylosporangium salmoneum</name>
    <dbReference type="NCBI Taxonomy" id="53361"/>
    <lineage>
        <taxon>Bacteria</taxon>
        <taxon>Bacillati</taxon>
        <taxon>Actinomycetota</taxon>
        <taxon>Actinomycetes</taxon>
        <taxon>Micromonosporales</taxon>
        <taxon>Micromonosporaceae</taxon>
        <taxon>Dactylosporangium</taxon>
    </lineage>
</organism>
<dbReference type="Proteomes" id="UP001501444">
    <property type="component" value="Unassembled WGS sequence"/>
</dbReference>
<protein>
    <submittedName>
        <fullName evidence="2">Uncharacterized protein</fullName>
    </submittedName>
</protein>
<evidence type="ECO:0000313" key="3">
    <source>
        <dbReference type="Proteomes" id="UP001501444"/>
    </source>
</evidence>
<feature type="compositionally biased region" description="Basic and acidic residues" evidence="1">
    <location>
        <begin position="14"/>
        <end position="23"/>
    </location>
</feature>
<gene>
    <name evidence="2" type="ORF">GCM10010170_005130</name>
</gene>
<evidence type="ECO:0000256" key="1">
    <source>
        <dbReference type="SAM" id="MobiDB-lite"/>
    </source>
</evidence>